<organism evidence="5 6">
    <name type="scientific">Dactylonectria macrodidyma</name>
    <dbReference type="NCBI Taxonomy" id="307937"/>
    <lineage>
        <taxon>Eukaryota</taxon>
        <taxon>Fungi</taxon>
        <taxon>Dikarya</taxon>
        <taxon>Ascomycota</taxon>
        <taxon>Pezizomycotina</taxon>
        <taxon>Sordariomycetes</taxon>
        <taxon>Hypocreomycetidae</taxon>
        <taxon>Hypocreales</taxon>
        <taxon>Nectriaceae</taxon>
        <taxon>Dactylonectria</taxon>
    </lineage>
</organism>
<keyword evidence="6" id="KW-1185">Reference proteome</keyword>
<evidence type="ECO:0000256" key="1">
    <source>
        <dbReference type="ARBA" id="ARBA00022737"/>
    </source>
</evidence>
<evidence type="ECO:0000256" key="2">
    <source>
        <dbReference type="ARBA" id="ARBA00023043"/>
    </source>
</evidence>
<evidence type="ECO:0000313" key="5">
    <source>
        <dbReference type="EMBL" id="KAH7161882.1"/>
    </source>
</evidence>
<feature type="repeat" description="ANK" evidence="3">
    <location>
        <begin position="1222"/>
        <end position="1254"/>
    </location>
</feature>
<feature type="repeat" description="ANK" evidence="3">
    <location>
        <begin position="616"/>
        <end position="648"/>
    </location>
</feature>
<dbReference type="EMBL" id="JAGMUV010000004">
    <property type="protein sequence ID" value="KAH7161882.1"/>
    <property type="molecule type" value="Genomic_DNA"/>
</dbReference>
<evidence type="ECO:0000256" key="3">
    <source>
        <dbReference type="PROSITE-ProRule" id="PRU00023"/>
    </source>
</evidence>
<feature type="repeat" description="ANK" evidence="3">
    <location>
        <begin position="1590"/>
        <end position="1633"/>
    </location>
</feature>
<feature type="repeat" description="ANK" evidence="3">
    <location>
        <begin position="583"/>
        <end position="615"/>
    </location>
</feature>
<dbReference type="InterPro" id="IPR036770">
    <property type="entry name" value="Ankyrin_rpt-contain_sf"/>
</dbReference>
<dbReference type="InterPro" id="IPR027417">
    <property type="entry name" value="P-loop_NTPase"/>
</dbReference>
<dbReference type="Proteomes" id="UP000738349">
    <property type="component" value="Unassembled WGS sequence"/>
</dbReference>
<dbReference type="InterPro" id="IPR002110">
    <property type="entry name" value="Ankyrin_rpt"/>
</dbReference>
<feature type="repeat" description="ANK" evidence="3">
    <location>
        <begin position="894"/>
        <end position="934"/>
    </location>
</feature>
<dbReference type="Gene3D" id="1.25.40.20">
    <property type="entry name" value="Ankyrin repeat-containing domain"/>
    <property type="match status" value="7"/>
</dbReference>
<keyword evidence="1" id="KW-0677">Repeat</keyword>
<reference evidence="5" key="1">
    <citation type="journal article" date="2021" name="Nat. Commun.">
        <title>Genetic determinants of endophytism in the Arabidopsis root mycobiome.</title>
        <authorList>
            <person name="Mesny F."/>
            <person name="Miyauchi S."/>
            <person name="Thiergart T."/>
            <person name="Pickel B."/>
            <person name="Atanasova L."/>
            <person name="Karlsson M."/>
            <person name="Huettel B."/>
            <person name="Barry K.W."/>
            <person name="Haridas S."/>
            <person name="Chen C."/>
            <person name="Bauer D."/>
            <person name="Andreopoulos W."/>
            <person name="Pangilinan J."/>
            <person name="LaButti K."/>
            <person name="Riley R."/>
            <person name="Lipzen A."/>
            <person name="Clum A."/>
            <person name="Drula E."/>
            <person name="Henrissat B."/>
            <person name="Kohler A."/>
            <person name="Grigoriev I.V."/>
            <person name="Martin F.M."/>
            <person name="Hacquard S."/>
        </authorList>
    </citation>
    <scope>NUCLEOTIDE SEQUENCE</scope>
    <source>
        <strain evidence="5">MPI-CAGE-AT-0147</strain>
    </source>
</reference>
<evidence type="ECO:0000313" key="6">
    <source>
        <dbReference type="Proteomes" id="UP000738349"/>
    </source>
</evidence>
<dbReference type="PANTHER" id="PTHR24123:SF33">
    <property type="entry name" value="PROTEIN HOS4"/>
    <property type="match status" value="1"/>
</dbReference>
<dbReference type="SMART" id="SM00248">
    <property type="entry name" value="ANK"/>
    <property type="match status" value="23"/>
</dbReference>
<feature type="domain" description="Nephrocystin 3-like N-terminal" evidence="4">
    <location>
        <begin position="55"/>
        <end position="213"/>
    </location>
</feature>
<feature type="repeat" description="ANK" evidence="3">
    <location>
        <begin position="1554"/>
        <end position="1589"/>
    </location>
</feature>
<keyword evidence="2 3" id="KW-0040">ANK repeat</keyword>
<feature type="repeat" description="ANK" evidence="3">
    <location>
        <begin position="1071"/>
        <end position="1108"/>
    </location>
</feature>
<proteinExistence type="predicted"/>
<dbReference type="Pfam" id="PF12796">
    <property type="entry name" value="Ank_2"/>
    <property type="match status" value="5"/>
</dbReference>
<dbReference type="Pfam" id="PF24883">
    <property type="entry name" value="NPHP3_N"/>
    <property type="match status" value="1"/>
</dbReference>
<dbReference type="PROSITE" id="PS50297">
    <property type="entry name" value="ANK_REP_REGION"/>
    <property type="match status" value="7"/>
</dbReference>
<feature type="repeat" description="ANK" evidence="3">
    <location>
        <begin position="1871"/>
        <end position="1903"/>
    </location>
</feature>
<accession>A0A9P9FGL5</accession>
<gene>
    <name evidence="5" type="ORF">EDB81DRAFT_867168</name>
</gene>
<evidence type="ECO:0000259" key="4">
    <source>
        <dbReference type="Pfam" id="PF24883"/>
    </source>
</evidence>
<dbReference type="InterPro" id="IPR056884">
    <property type="entry name" value="NPHP3-like_N"/>
</dbReference>
<protein>
    <submittedName>
        <fullName evidence="5">Ankyrin repeat-containing domain protein</fullName>
    </submittedName>
</protein>
<dbReference type="Gene3D" id="3.40.50.300">
    <property type="entry name" value="P-loop containing nucleotide triphosphate hydrolases"/>
    <property type="match status" value="1"/>
</dbReference>
<feature type="repeat" description="ANK" evidence="3">
    <location>
        <begin position="725"/>
        <end position="757"/>
    </location>
</feature>
<dbReference type="SUPFAM" id="SSF52540">
    <property type="entry name" value="P-loop containing nucleoside triphosphate hydrolases"/>
    <property type="match status" value="1"/>
</dbReference>
<comment type="caution">
    <text evidence="5">The sequence shown here is derived from an EMBL/GenBank/DDBJ whole genome shotgun (WGS) entry which is preliminary data.</text>
</comment>
<dbReference type="PANTHER" id="PTHR24123">
    <property type="entry name" value="ANKYRIN REPEAT-CONTAINING"/>
    <property type="match status" value="1"/>
</dbReference>
<dbReference type="SUPFAM" id="SSF48403">
    <property type="entry name" value="Ankyrin repeat"/>
    <property type="match status" value="6"/>
</dbReference>
<feature type="repeat" description="ANK" evidence="3">
    <location>
        <begin position="860"/>
        <end position="893"/>
    </location>
</feature>
<dbReference type="OrthoDB" id="21416at2759"/>
<dbReference type="PROSITE" id="PS50088">
    <property type="entry name" value="ANK_REPEAT"/>
    <property type="match status" value="11"/>
</dbReference>
<dbReference type="InterPro" id="IPR051165">
    <property type="entry name" value="Multifunctional_ANK_Repeat"/>
</dbReference>
<name>A0A9P9FGL5_9HYPO</name>
<feature type="repeat" description="ANK" evidence="3">
    <location>
        <begin position="553"/>
        <end position="582"/>
    </location>
</feature>
<sequence length="2072" mass="230440">MPQSTITAEEYDIVNHDDAALSPDDVAKIREWLQPTDYLAESGEFRRHLLSQAPGTGVWLSQTEEYRQWHDSPDHGSLWIKGVPGAGKSVMAASMIQHLRTVEQVPVLFFFFRNIVALNFSPRALMQDWLAQLLPHSTKLQLALQPRLKTNLAEISDNDLVDLFLYGVSSVPKVYCVADALDEMTADNKPFLDRINSLATYRPRSVKLLMTSRPKQYLQSSLRDSSIVHINLQQELVHLDIASYLNHRFDVMPKSGAQFGIKQPFIDMVSKRSEGLFLYAKLTMDQVESALLSDEPVDIDSLEESLPVGLEQTYTRLLAKQRHEHGISTEVQVLVLEAVTHASRPLRLNELASLLKCICPRAAEPAGFKALISTSCGPLVEVLEDETLQVIHHSFTEFLRGDTRKASVDGASLNFPIIDSSEAQKRMTINCLRYLQSGALLLEGENAADQTAMVFRKPAHEMDYDEEHHRQSYLGLKAEQDPFSYREARLLHPFLAYSVENWSYHASRFDVHDNQFFDAILDFLQPKLDFLRWLSLEWKSTSRSKSSTDGIPTALHLAAFCGLSELALKLIQEGASISALDAQHRVPLHWAARNGHAKVASLLIQHGCDPNPPDARGLKPIHLAAKRNHTEVLRILLEAGVEPTTIKTRENHAGRLLGGETITTGECAILYATQRGHTDIIVAMIPFCKEKALEQLLCESCRLNRTDAVLAILDQSDVSPNATFGGATALYFACGVANVRCVDSIIKRGADVKLTSAYNPRRSRNGGLRRPHTEKAPLNHLIEIWNSENNAACRDILKMLMQAGADVNQPDGRGQTALLLTSGLNSRGSWPKRQQLDAIRALLEDAGADVTTMSPYDRDSGETVLHIFLQNFHDLETVRRMVERGCDPNAQDAGGSTPLHYALSHGATKMQPGHTNAIVRYLLEQGADPNVEDNRGWTPVQHAMTSSAGPDIFKLLLSKCDSEEVKRRCWFSLANIHSVSDFENNLKLLLAEGIDINIKSAKQGRTLFLSCLTKEKFLEILQRYGARSDIVDNSGNNALHILVRGNRRGNIRELLQRFIDAGADPLIRNGDGETLLHLVAALYNTERKTADYVRWIISLGVDVNAVNNNGQTALHVNLEASPFCDTPSDPKHVHFVHAIQDGDNIDFDIQDKNGFTALHVASMRSDIAVATLVEAGADLAYLTADSQNVLHLASRARKTAIVGQILSYAEDYSLDIDQKDELGRTPLHYASASGESESVGFLLKHGADISATDKDKCTPLHACAAFRVEQNIWDVLRQRRDVWCNGPPTDSLRPDVGQDFYQKGPWHKNKYGGARLKTRKTMYYAVDTIAKMLLDAGSDPSALNNNQSTALDVALSLGCTEFIQVFSSNDELFEETMKSLGHEDNPDRATLIKHQIKVQMALMCTRPSLASLSTSSLDGIMSAPADYLNLLPCQDAIALINAGFERHPLEASYYKLVEKLVMSDLLQVVEGVPRLINKYSTYETLKNRLKESQNDKEKAYYGGSVQTALQLACSKDKPNMQMLHLLVERLNVNVNEHSATIKGDSYDRSAKVYLGETALHVLASQGLWWQLEGLKYLISKGADVNAQDEKGQTPLHLAAKGMEWRGIEIERFWSDAAVTILLNNGADPNILDESGHSALHKASASPKTMRELLRRGADATIGLINPLFLAIDDQNLDALEALLDHGVSPDFLDEKRHSRDVHYTLKESRKIYPLLCSVFPIMNSSIKNSLPLLQCLFERGANIYLPLNDKENLINFLFEHPEYEALDTFLKEPCVSRIDFNRRDQQGRTVLMASCDWHEVLPGYNHRHWSKKETGPPLRIIDLGADATLTDNQGKTALHHILNNNGMPDDVIVDFINRPEVAPTLFSKDNDGYTPLHYALRSLRPKVCELLVSKNADLLEADPNGWTALHHIAAQCLESRRDPGRSGRLSIDLPKDFFHQGQALWSKFISAGGSINATDKDGNTPLHVYMTSKVSARRKDQDTDHVTGYDKLFPSDSGVDVLATNLQGETMLHAIAGKKHGYYGSGVHDKALFELMMSKGLDPLKEDAKGRSALDVASACEKDAIVSIMVRK</sequence>
<dbReference type="Pfam" id="PF13637">
    <property type="entry name" value="Ank_4"/>
    <property type="match status" value="1"/>
</dbReference>
<dbReference type="PRINTS" id="PR01415">
    <property type="entry name" value="ANKYRIN"/>
</dbReference>